<dbReference type="EMBL" id="CP063458">
    <property type="protein sequence ID" value="QOV87292.1"/>
    <property type="molecule type" value="Genomic_DNA"/>
</dbReference>
<dbReference type="Proteomes" id="UP000593765">
    <property type="component" value="Chromosome"/>
</dbReference>
<organism evidence="1 2">
    <name type="scientific">Humisphaera borealis</name>
    <dbReference type="NCBI Taxonomy" id="2807512"/>
    <lineage>
        <taxon>Bacteria</taxon>
        <taxon>Pseudomonadati</taxon>
        <taxon>Planctomycetota</taxon>
        <taxon>Phycisphaerae</taxon>
        <taxon>Tepidisphaerales</taxon>
        <taxon>Tepidisphaeraceae</taxon>
        <taxon>Humisphaera</taxon>
    </lineage>
</organism>
<dbReference type="PANTHER" id="PTHR43737:SF1">
    <property type="entry name" value="DUF1501 DOMAIN-CONTAINING PROTEIN"/>
    <property type="match status" value="1"/>
</dbReference>
<dbReference type="Gene3D" id="3.40.720.10">
    <property type="entry name" value="Alkaline Phosphatase, subunit A"/>
    <property type="match status" value="1"/>
</dbReference>
<dbReference type="AlphaFoldDB" id="A0A7M2WPW6"/>
<name>A0A7M2WPW6_9BACT</name>
<sequence>MNHHRPNPNDIFLTRRDMLNRCGMGMGALALGNLMGQGGMLHGATAGDVAKAQAAGKPITSVGQPMNPLAAKDPQFPGKAKHVIHLFMNGGPSQVDTFDPKPMLTKHHGQALPASFKTERKTGSAFKSPFEFKKYGKSGLEVSDLFAKTAAAAADDLCVIRSMKADVPNHEPSLLLMNCGEARLPRPSFGTWVTYGLGTENQNLPGFVVMCPGGYPIQESQNWQSGFLPGVLQGTYIDTQHTDIRKLIEYIKSPSASTGEQRRQLDLLMQLNRKHQEKRQADQKLEARIQSFELAFRMQADASDAFDVSKEPQHILDMYGPGTQARQILIARRLVERGVRFVQVWHGEGQPWDNHDDIETGHKRLAGQCDQAIAALLTDLKQRGMLDETLVIWGGEFGRTPVVELPTPGSNAGKMNGRDHNHYGFTMWLAGGGSKPGVYGATDDFGFRAEVNPVHVHDLHATLMHLLGFDHEKFTYRYAGRDFRLTDVHGTVIKDLIA</sequence>
<dbReference type="InterPro" id="IPR010869">
    <property type="entry name" value="DUF1501"/>
</dbReference>
<reference evidence="1 2" key="1">
    <citation type="submission" date="2020-10" db="EMBL/GenBank/DDBJ databases">
        <title>Wide distribution of Phycisphaera-like planctomycetes from WD2101 soil group in peatlands and genome analysis of the first cultivated representative.</title>
        <authorList>
            <person name="Dedysh S.N."/>
            <person name="Beletsky A.V."/>
            <person name="Ivanova A."/>
            <person name="Kulichevskaya I.S."/>
            <person name="Suzina N.E."/>
            <person name="Philippov D.A."/>
            <person name="Rakitin A.L."/>
            <person name="Mardanov A.V."/>
            <person name="Ravin N.V."/>
        </authorList>
    </citation>
    <scope>NUCLEOTIDE SEQUENCE [LARGE SCALE GENOMIC DNA]</scope>
    <source>
        <strain evidence="1 2">M1803</strain>
    </source>
</reference>
<evidence type="ECO:0000313" key="2">
    <source>
        <dbReference type="Proteomes" id="UP000593765"/>
    </source>
</evidence>
<dbReference type="SUPFAM" id="SSF53649">
    <property type="entry name" value="Alkaline phosphatase-like"/>
    <property type="match status" value="1"/>
</dbReference>
<dbReference type="RefSeq" id="WP_206290189.1">
    <property type="nucleotide sequence ID" value="NZ_CP063458.1"/>
</dbReference>
<dbReference type="InterPro" id="IPR006311">
    <property type="entry name" value="TAT_signal"/>
</dbReference>
<dbReference type="InterPro" id="IPR017850">
    <property type="entry name" value="Alkaline_phosphatase_core_sf"/>
</dbReference>
<keyword evidence="2" id="KW-1185">Reference proteome</keyword>
<protein>
    <submittedName>
        <fullName evidence="1">DUF1501 domain-containing protein</fullName>
    </submittedName>
</protein>
<accession>A0A7M2WPW6</accession>
<evidence type="ECO:0000313" key="1">
    <source>
        <dbReference type="EMBL" id="QOV87292.1"/>
    </source>
</evidence>
<proteinExistence type="predicted"/>
<dbReference type="PROSITE" id="PS51318">
    <property type="entry name" value="TAT"/>
    <property type="match status" value="1"/>
</dbReference>
<gene>
    <name evidence="1" type="ORF">IPV69_13420</name>
</gene>
<dbReference type="Pfam" id="PF07394">
    <property type="entry name" value="DUF1501"/>
    <property type="match status" value="1"/>
</dbReference>
<dbReference type="PANTHER" id="PTHR43737">
    <property type="entry name" value="BLL7424 PROTEIN"/>
    <property type="match status" value="1"/>
</dbReference>
<dbReference type="KEGG" id="hbs:IPV69_13420"/>